<dbReference type="InterPro" id="IPR011008">
    <property type="entry name" value="Dimeric_a/b-barrel"/>
</dbReference>
<accession>A0A7W7K981</accession>
<dbReference type="Proteomes" id="UP000555448">
    <property type="component" value="Unassembled WGS sequence"/>
</dbReference>
<dbReference type="SUPFAM" id="SSF54909">
    <property type="entry name" value="Dimeric alpha+beta barrel"/>
    <property type="match status" value="2"/>
</dbReference>
<name>A0A7W7K981_9SPHN</name>
<evidence type="ECO:0000256" key="1">
    <source>
        <dbReference type="SAM" id="SignalP"/>
    </source>
</evidence>
<protein>
    <recommendedName>
        <fullName evidence="2">EthD domain-containing protein</fullName>
    </recommendedName>
</protein>
<dbReference type="GO" id="GO:0016491">
    <property type="term" value="F:oxidoreductase activity"/>
    <property type="evidence" value="ECO:0007669"/>
    <property type="project" value="InterPro"/>
</dbReference>
<feature type="signal peptide" evidence="1">
    <location>
        <begin position="1"/>
        <end position="16"/>
    </location>
</feature>
<dbReference type="Gene3D" id="3.30.70.100">
    <property type="match status" value="2"/>
</dbReference>
<feature type="chain" id="PRO_5030575852" description="EthD domain-containing protein" evidence="1">
    <location>
        <begin position="17"/>
        <end position="237"/>
    </location>
</feature>
<organism evidence="3 4">
    <name type="scientific">Novosphingobium chloroacetimidivorans</name>
    <dbReference type="NCBI Taxonomy" id="1428314"/>
    <lineage>
        <taxon>Bacteria</taxon>
        <taxon>Pseudomonadati</taxon>
        <taxon>Pseudomonadota</taxon>
        <taxon>Alphaproteobacteria</taxon>
        <taxon>Sphingomonadales</taxon>
        <taxon>Sphingomonadaceae</taxon>
        <taxon>Novosphingobium</taxon>
    </lineage>
</organism>
<dbReference type="InterPro" id="IPR009799">
    <property type="entry name" value="EthD_dom"/>
</dbReference>
<dbReference type="AlphaFoldDB" id="A0A7W7K981"/>
<comment type="caution">
    <text evidence="3">The sequence shown here is derived from an EMBL/GenBank/DDBJ whole genome shotgun (WGS) entry which is preliminary data.</text>
</comment>
<evidence type="ECO:0000313" key="4">
    <source>
        <dbReference type="Proteomes" id="UP000555448"/>
    </source>
</evidence>
<evidence type="ECO:0000313" key="3">
    <source>
        <dbReference type="EMBL" id="MBB4858536.1"/>
    </source>
</evidence>
<reference evidence="3 4" key="1">
    <citation type="submission" date="2020-08" db="EMBL/GenBank/DDBJ databases">
        <title>Functional genomics of gut bacteria from endangered species of beetles.</title>
        <authorList>
            <person name="Carlos-Shanley C."/>
        </authorList>
    </citation>
    <scope>NUCLEOTIDE SEQUENCE [LARGE SCALE GENOMIC DNA]</scope>
    <source>
        <strain evidence="3 4">S00245</strain>
    </source>
</reference>
<feature type="domain" description="EthD" evidence="2">
    <location>
        <begin position="135"/>
        <end position="221"/>
    </location>
</feature>
<dbReference type="RefSeq" id="WP_184244280.1">
    <property type="nucleotide sequence ID" value="NZ_JACHLR010000006.1"/>
</dbReference>
<keyword evidence="1" id="KW-0732">Signal</keyword>
<dbReference type="EMBL" id="JACHLR010000006">
    <property type="protein sequence ID" value="MBB4858536.1"/>
    <property type="molecule type" value="Genomic_DNA"/>
</dbReference>
<dbReference type="Pfam" id="PF07110">
    <property type="entry name" value="EthD"/>
    <property type="match status" value="1"/>
</dbReference>
<sequence length="237" mass="25986">MAVKLILLLSRHPAFAPSDFSANWVADAFDRNEAVGGPVRHLHNRAVEGDAPIENAPPAAFDAVDELWFEDEAALDAWLSAGGAGQAWLDKARRLLQEPPSAIAGRARLVWERDDTGRNLGPDPIKIVTLPTRASGMSAQEFVDHWIDVHSVLALKGPGTRSRLKRLENCPAALPLPDYLSRSRYDGAGAIEFESRADLAAEFASDHYRQVMAPDEPRFTDIQRSCAVMVEPISIID</sequence>
<evidence type="ECO:0000259" key="2">
    <source>
        <dbReference type="Pfam" id="PF07110"/>
    </source>
</evidence>
<keyword evidence="4" id="KW-1185">Reference proteome</keyword>
<proteinExistence type="predicted"/>
<gene>
    <name evidence="3" type="ORF">HNO88_001859</name>
</gene>